<dbReference type="Proteomes" id="UP001196413">
    <property type="component" value="Unassembled WGS sequence"/>
</dbReference>
<keyword evidence="2" id="KW-1185">Reference proteome</keyword>
<dbReference type="AlphaFoldDB" id="A0AAD5M6R0"/>
<evidence type="ECO:0000313" key="1">
    <source>
        <dbReference type="EMBL" id="KAJ1352145.1"/>
    </source>
</evidence>
<proteinExistence type="predicted"/>
<evidence type="ECO:0000313" key="2">
    <source>
        <dbReference type="Proteomes" id="UP001196413"/>
    </source>
</evidence>
<dbReference type="EMBL" id="JAHQIW010001317">
    <property type="protein sequence ID" value="KAJ1352145.1"/>
    <property type="molecule type" value="Genomic_DNA"/>
</dbReference>
<sequence length="96" mass="10779">MVFNIHVKHGGRWLNIPQDLLCINELNSSDNIDAVEQLQQQLLFKDQANLRFVGCMQSFVDTVEPDGANWQISSSTELVVEITICNLIYGLTSINA</sequence>
<protein>
    <submittedName>
        <fullName evidence="1">Uncharacterized protein</fullName>
    </submittedName>
</protein>
<accession>A0AAD5M6R0</accession>
<organism evidence="1 2">
    <name type="scientific">Parelaphostrongylus tenuis</name>
    <name type="common">Meningeal worm</name>
    <dbReference type="NCBI Taxonomy" id="148309"/>
    <lineage>
        <taxon>Eukaryota</taxon>
        <taxon>Metazoa</taxon>
        <taxon>Ecdysozoa</taxon>
        <taxon>Nematoda</taxon>
        <taxon>Chromadorea</taxon>
        <taxon>Rhabditida</taxon>
        <taxon>Rhabditina</taxon>
        <taxon>Rhabditomorpha</taxon>
        <taxon>Strongyloidea</taxon>
        <taxon>Metastrongylidae</taxon>
        <taxon>Parelaphostrongylus</taxon>
    </lineage>
</organism>
<comment type="caution">
    <text evidence="1">The sequence shown here is derived from an EMBL/GenBank/DDBJ whole genome shotgun (WGS) entry which is preliminary data.</text>
</comment>
<reference evidence="1" key="1">
    <citation type="submission" date="2021-06" db="EMBL/GenBank/DDBJ databases">
        <title>Parelaphostrongylus tenuis whole genome reference sequence.</title>
        <authorList>
            <person name="Garwood T.J."/>
            <person name="Larsen P.A."/>
            <person name="Fountain-Jones N.M."/>
            <person name="Garbe J.R."/>
            <person name="Macchietto M.G."/>
            <person name="Kania S.A."/>
            <person name="Gerhold R.W."/>
            <person name="Richards J.E."/>
            <person name="Wolf T.M."/>
        </authorList>
    </citation>
    <scope>NUCLEOTIDE SEQUENCE</scope>
    <source>
        <strain evidence="1">MNPRO001-30</strain>
        <tissue evidence="1">Meninges</tissue>
    </source>
</reference>
<gene>
    <name evidence="1" type="ORF">KIN20_008347</name>
</gene>
<name>A0AAD5M6R0_PARTN</name>